<evidence type="ECO:0000259" key="2">
    <source>
        <dbReference type="SMART" id="SM00871"/>
    </source>
</evidence>
<dbReference type="SMART" id="SM00871">
    <property type="entry name" value="AraC_E_bind"/>
    <property type="match status" value="1"/>
</dbReference>
<dbReference type="PATRIC" id="fig|1237149.3.peg.2835"/>
<dbReference type="Gene3D" id="3.20.80.10">
    <property type="entry name" value="Regulatory factor, effector binding domain"/>
    <property type="match status" value="1"/>
</dbReference>
<evidence type="ECO:0000313" key="3">
    <source>
        <dbReference type="EMBL" id="ELR71114.1"/>
    </source>
</evidence>
<name>L8JU85_9BACT</name>
<organism evidence="3 4">
    <name type="scientific">Fulvivirga imtechensis AK7</name>
    <dbReference type="NCBI Taxonomy" id="1237149"/>
    <lineage>
        <taxon>Bacteria</taxon>
        <taxon>Pseudomonadati</taxon>
        <taxon>Bacteroidota</taxon>
        <taxon>Cytophagia</taxon>
        <taxon>Cytophagales</taxon>
        <taxon>Fulvivirgaceae</taxon>
        <taxon>Fulvivirga</taxon>
    </lineage>
</organism>
<dbReference type="InterPro" id="IPR029442">
    <property type="entry name" value="GyrI-like"/>
</dbReference>
<dbReference type="AlphaFoldDB" id="L8JU85"/>
<keyword evidence="1" id="KW-0175">Coiled coil</keyword>
<dbReference type="SUPFAM" id="SSF55136">
    <property type="entry name" value="Probable bacterial effector-binding domain"/>
    <property type="match status" value="1"/>
</dbReference>
<feature type="domain" description="AraC effector-binding" evidence="2">
    <location>
        <begin position="149"/>
        <end position="301"/>
    </location>
</feature>
<dbReference type="InterPro" id="IPR010499">
    <property type="entry name" value="AraC_E-bd"/>
</dbReference>
<accession>L8JU85</accession>
<evidence type="ECO:0000313" key="4">
    <source>
        <dbReference type="Proteomes" id="UP000011135"/>
    </source>
</evidence>
<dbReference type="Proteomes" id="UP000011135">
    <property type="component" value="Unassembled WGS sequence"/>
</dbReference>
<dbReference type="eggNOG" id="COG4978">
    <property type="taxonomic scope" value="Bacteria"/>
</dbReference>
<dbReference type="InterPro" id="IPR011256">
    <property type="entry name" value="Reg_factor_effector_dom_sf"/>
</dbReference>
<dbReference type="Pfam" id="PF06445">
    <property type="entry name" value="GyrI-like"/>
    <property type="match status" value="1"/>
</dbReference>
<feature type="coiled-coil region" evidence="1">
    <location>
        <begin position="118"/>
        <end position="145"/>
    </location>
</feature>
<sequence>MEVAKPFEVNTSAQPYHVLVATQGSTYKDTVVQLIIEKLRENPVYIKVVDVSALPDLTEEGWAAMVILHTWEYSKPQPNARAFVDDVRSKEKLIVLSTSGEGTYTLKEVDGISSASQLSDASEKAEEITKRIKQLLTKNKSIMETKVKYDVKKISWPEKTFVTKRETVAFDSLSNFFTKNYDAIYENLQKAGIQPSDPPCAIYYKIDEEKKETELAAAVPVQGKVPDIKGFGKLTIPPSTVITTTYYGPYDDGMRPAYAAMEEYLNENKLTRELMIEEYLSDPMIEKDTSKWQTNIYFIVK</sequence>
<comment type="caution">
    <text evidence="3">The sequence shown here is derived from an EMBL/GenBank/DDBJ whole genome shotgun (WGS) entry which is preliminary data.</text>
</comment>
<evidence type="ECO:0000256" key="1">
    <source>
        <dbReference type="SAM" id="Coils"/>
    </source>
</evidence>
<dbReference type="STRING" id="1237149.C900_03078"/>
<protein>
    <submittedName>
        <fullName evidence="3">Transcription activator</fullName>
    </submittedName>
</protein>
<reference evidence="3 4" key="1">
    <citation type="submission" date="2012-12" db="EMBL/GenBank/DDBJ databases">
        <title>Genome assembly of Fulvivirga imtechensis AK7.</title>
        <authorList>
            <person name="Nupur N."/>
            <person name="Khatri I."/>
            <person name="Kumar R."/>
            <person name="Subramanian S."/>
            <person name="Pinnaka A."/>
        </authorList>
    </citation>
    <scope>NUCLEOTIDE SEQUENCE [LARGE SCALE GENOMIC DNA]</scope>
    <source>
        <strain evidence="3 4">AK7</strain>
    </source>
</reference>
<keyword evidence="4" id="KW-1185">Reference proteome</keyword>
<dbReference type="EMBL" id="AMZN01000045">
    <property type="protein sequence ID" value="ELR71114.1"/>
    <property type="molecule type" value="Genomic_DNA"/>
</dbReference>
<gene>
    <name evidence="3" type="ORF">C900_03078</name>
</gene>
<proteinExistence type="predicted"/>